<evidence type="ECO:0000313" key="1">
    <source>
        <dbReference type="EMBL" id="CAI9535108.1"/>
    </source>
</evidence>
<protein>
    <submittedName>
        <fullName evidence="1">Uncharacterized protein</fullName>
    </submittedName>
</protein>
<dbReference type="EMBL" id="CATNWA010000243">
    <property type="protein sequence ID" value="CAI9535108.1"/>
    <property type="molecule type" value="Genomic_DNA"/>
</dbReference>
<name>A0ABN9AHM2_9NEOB</name>
<evidence type="ECO:0000313" key="2">
    <source>
        <dbReference type="Proteomes" id="UP001162483"/>
    </source>
</evidence>
<organism evidence="1 2">
    <name type="scientific">Staurois parvus</name>
    <dbReference type="NCBI Taxonomy" id="386267"/>
    <lineage>
        <taxon>Eukaryota</taxon>
        <taxon>Metazoa</taxon>
        <taxon>Chordata</taxon>
        <taxon>Craniata</taxon>
        <taxon>Vertebrata</taxon>
        <taxon>Euteleostomi</taxon>
        <taxon>Amphibia</taxon>
        <taxon>Batrachia</taxon>
        <taxon>Anura</taxon>
        <taxon>Neobatrachia</taxon>
        <taxon>Ranoidea</taxon>
        <taxon>Ranidae</taxon>
        <taxon>Staurois</taxon>
    </lineage>
</organism>
<dbReference type="Proteomes" id="UP001162483">
    <property type="component" value="Unassembled WGS sequence"/>
</dbReference>
<accession>A0ABN9AHM2</accession>
<gene>
    <name evidence="1" type="ORF">SPARVUS_LOCUS797692</name>
</gene>
<reference evidence="1" key="1">
    <citation type="submission" date="2023-05" db="EMBL/GenBank/DDBJ databases">
        <authorList>
            <person name="Stuckert A."/>
        </authorList>
    </citation>
    <scope>NUCLEOTIDE SEQUENCE</scope>
</reference>
<proteinExistence type="predicted"/>
<comment type="caution">
    <text evidence="1">The sequence shown here is derived from an EMBL/GenBank/DDBJ whole genome shotgun (WGS) entry which is preliminary data.</text>
</comment>
<sequence length="128" mass="14599">MTRDCGHMWALGQPDAQCACARSAALCDWSGSFWDLSCVPGTALPFTEHCFLRMRTWDPAVTHTTEAGKTARRWIEGQVRSHCRAERPARYSDTAAVEIPDRPLYIRSIRRTDIFPPFLGEKKVRLME</sequence>
<keyword evidence="2" id="KW-1185">Reference proteome</keyword>